<gene>
    <name evidence="7" type="ORF">FOL47_000031</name>
</gene>
<feature type="transmembrane region" description="Helical" evidence="5">
    <location>
        <begin position="157"/>
        <end position="178"/>
    </location>
</feature>
<dbReference type="PANTHER" id="PTHR22950:SF666">
    <property type="entry name" value="VACUOLAR AMINO ACID TRANSPORTER 4"/>
    <property type="match status" value="1"/>
</dbReference>
<evidence type="ECO:0000256" key="3">
    <source>
        <dbReference type="ARBA" id="ARBA00022989"/>
    </source>
</evidence>
<evidence type="ECO:0000259" key="6">
    <source>
        <dbReference type="Pfam" id="PF01490"/>
    </source>
</evidence>
<sequence>MSSNAAQIRPVNDADLLMFRNYAGYTETRLEDSWRPDDEAEESLKDAAIEEPLIGGDRSKSIEQAHSYVSSRHRTSASSVAIAILKANLGSGILYLPRAWVNGGWLFSTLVLPILAFMAGTCSLRLVQCRRIVRKGGYGDIMLEATGSKFGRIMIDLSLLALQSGICTGYFVFVANMASDVSPWIASLPFSTKVLLQAAIITPLCWFRQVSKLSLTNLTANVLIILSLFGLVAFMVTAGPGEAAALHSETHERSYPPINFWDGGFLVFMGTALYVFEGIGLILPTYDSMKEPQKFEKVFSRAFAVTTASFLFIGLAGYYEFGPYTQTIVLSNLPQGSLLSSAVKSMYTLAVFITFPFQLLPAVRLVEYYSGYFPKQRHVPLRRKMAKNLFRLIYILFLAGIAMVAGRDLDHFISLIGSMCGLPLVFIAPPICHMKLIGGTNKSDMGILVFGVLVMISATISNIVSFGTH</sequence>
<organism evidence="7 8">
    <name type="scientific">Perkinsus chesapeaki</name>
    <name type="common">Clam parasite</name>
    <name type="synonym">Perkinsus andrewsi</name>
    <dbReference type="NCBI Taxonomy" id="330153"/>
    <lineage>
        <taxon>Eukaryota</taxon>
        <taxon>Sar</taxon>
        <taxon>Alveolata</taxon>
        <taxon>Perkinsozoa</taxon>
        <taxon>Perkinsea</taxon>
        <taxon>Perkinsida</taxon>
        <taxon>Perkinsidae</taxon>
        <taxon>Perkinsus</taxon>
    </lineage>
</organism>
<comment type="subcellular location">
    <subcellularLocation>
        <location evidence="1">Membrane</location>
        <topology evidence="1">Multi-pass membrane protein</topology>
    </subcellularLocation>
</comment>
<keyword evidence="8" id="KW-1185">Reference proteome</keyword>
<comment type="caution">
    <text evidence="7">The sequence shown here is derived from an EMBL/GenBank/DDBJ whole genome shotgun (WGS) entry which is preliminary data.</text>
</comment>
<evidence type="ECO:0000256" key="5">
    <source>
        <dbReference type="SAM" id="Phobius"/>
    </source>
</evidence>
<keyword evidence="3 5" id="KW-1133">Transmembrane helix</keyword>
<dbReference type="OrthoDB" id="1684102at2759"/>
<feature type="transmembrane region" description="Helical" evidence="5">
    <location>
        <begin position="445"/>
        <end position="466"/>
    </location>
</feature>
<keyword evidence="2 5" id="KW-0812">Transmembrane</keyword>
<dbReference type="GO" id="GO:0016020">
    <property type="term" value="C:membrane"/>
    <property type="evidence" value="ECO:0007669"/>
    <property type="project" value="UniProtKB-SubCell"/>
</dbReference>
<feature type="transmembrane region" description="Helical" evidence="5">
    <location>
        <begin position="346"/>
        <end position="367"/>
    </location>
</feature>
<protein>
    <recommendedName>
        <fullName evidence="6">Amino acid transporter transmembrane domain-containing protein</fullName>
    </recommendedName>
</protein>
<feature type="transmembrane region" description="Helical" evidence="5">
    <location>
        <begin position="184"/>
        <end position="206"/>
    </location>
</feature>
<keyword evidence="4 5" id="KW-0472">Membrane</keyword>
<feature type="transmembrane region" description="Helical" evidence="5">
    <location>
        <begin position="258"/>
        <end position="286"/>
    </location>
</feature>
<evidence type="ECO:0000313" key="7">
    <source>
        <dbReference type="EMBL" id="KAF4678302.1"/>
    </source>
</evidence>
<dbReference type="AlphaFoldDB" id="A0A7J6N305"/>
<feature type="transmembrane region" description="Helical" evidence="5">
    <location>
        <begin position="77"/>
        <end position="97"/>
    </location>
</feature>
<evidence type="ECO:0000313" key="8">
    <source>
        <dbReference type="Proteomes" id="UP000591131"/>
    </source>
</evidence>
<dbReference type="EMBL" id="JAAPAO010000001">
    <property type="protein sequence ID" value="KAF4678302.1"/>
    <property type="molecule type" value="Genomic_DNA"/>
</dbReference>
<name>A0A7J6N305_PERCH</name>
<evidence type="ECO:0000256" key="1">
    <source>
        <dbReference type="ARBA" id="ARBA00004141"/>
    </source>
</evidence>
<dbReference type="Proteomes" id="UP000591131">
    <property type="component" value="Unassembled WGS sequence"/>
</dbReference>
<dbReference type="InterPro" id="IPR013057">
    <property type="entry name" value="AA_transpt_TM"/>
</dbReference>
<feature type="transmembrane region" description="Helical" evidence="5">
    <location>
        <begin position="103"/>
        <end position="127"/>
    </location>
</feature>
<dbReference type="PANTHER" id="PTHR22950">
    <property type="entry name" value="AMINO ACID TRANSPORTER"/>
    <property type="match status" value="1"/>
</dbReference>
<dbReference type="GO" id="GO:0015179">
    <property type="term" value="F:L-amino acid transmembrane transporter activity"/>
    <property type="evidence" value="ECO:0007669"/>
    <property type="project" value="TreeGrafter"/>
</dbReference>
<dbReference type="Pfam" id="PF01490">
    <property type="entry name" value="Aa_trans"/>
    <property type="match status" value="1"/>
</dbReference>
<evidence type="ECO:0000256" key="2">
    <source>
        <dbReference type="ARBA" id="ARBA00022692"/>
    </source>
</evidence>
<feature type="transmembrane region" description="Helical" evidence="5">
    <location>
        <begin position="218"/>
        <end position="238"/>
    </location>
</feature>
<reference evidence="7 8" key="1">
    <citation type="submission" date="2020-04" db="EMBL/GenBank/DDBJ databases">
        <title>Perkinsus chesapeaki whole genome sequence.</title>
        <authorList>
            <person name="Bogema D.R."/>
        </authorList>
    </citation>
    <scope>NUCLEOTIDE SEQUENCE [LARGE SCALE GENOMIC DNA]</scope>
    <source>
        <strain evidence="7">ATCC PRA-425</strain>
    </source>
</reference>
<feature type="transmembrane region" description="Helical" evidence="5">
    <location>
        <begin position="412"/>
        <end position="433"/>
    </location>
</feature>
<feature type="transmembrane region" description="Helical" evidence="5">
    <location>
        <begin position="298"/>
        <end position="319"/>
    </location>
</feature>
<evidence type="ECO:0000256" key="4">
    <source>
        <dbReference type="ARBA" id="ARBA00023136"/>
    </source>
</evidence>
<feature type="transmembrane region" description="Helical" evidence="5">
    <location>
        <begin position="388"/>
        <end position="406"/>
    </location>
</feature>
<proteinExistence type="predicted"/>
<feature type="domain" description="Amino acid transporter transmembrane" evidence="6">
    <location>
        <begin position="73"/>
        <end position="461"/>
    </location>
</feature>
<accession>A0A7J6N305</accession>